<accession>A0A0D2G5G7</accession>
<dbReference type="AlphaFoldDB" id="A0A0D2G5G7"/>
<evidence type="ECO:0000313" key="2">
    <source>
        <dbReference type="Proteomes" id="UP000053617"/>
    </source>
</evidence>
<dbReference type="Proteomes" id="UP000053617">
    <property type="component" value="Unassembled WGS sequence"/>
</dbReference>
<dbReference type="OrthoDB" id="5986190at2759"/>
<proteinExistence type="predicted"/>
<reference evidence="1 2" key="1">
    <citation type="submission" date="2015-01" db="EMBL/GenBank/DDBJ databases">
        <title>The Genome Sequence of Rhinocladiella mackenzie CBS 650.93.</title>
        <authorList>
            <consortium name="The Broad Institute Genomics Platform"/>
            <person name="Cuomo C."/>
            <person name="de Hoog S."/>
            <person name="Gorbushina A."/>
            <person name="Stielow B."/>
            <person name="Teixiera M."/>
            <person name="Abouelleil A."/>
            <person name="Chapman S.B."/>
            <person name="Priest M."/>
            <person name="Young S.K."/>
            <person name="Wortman J."/>
            <person name="Nusbaum C."/>
            <person name="Birren B."/>
        </authorList>
    </citation>
    <scope>NUCLEOTIDE SEQUENCE [LARGE SCALE GENOMIC DNA]</scope>
    <source>
        <strain evidence="1 2">CBS 650.93</strain>
    </source>
</reference>
<keyword evidence="2" id="KW-1185">Reference proteome</keyword>
<dbReference type="RefSeq" id="XP_013277193.1">
    <property type="nucleotide sequence ID" value="XM_013421739.1"/>
</dbReference>
<name>A0A0D2G5G7_9EURO</name>
<dbReference type="EMBL" id="KN847475">
    <property type="protein sequence ID" value="KIX10057.1"/>
    <property type="molecule type" value="Genomic_DNA"/>
</dbReference>
<sequence length="188" mass="20487">MNRAEIALFRAKSYLRWNAPPWGMLSIFDRQTFGHQPGGVANTPNAMPAGLPFTKSSYDGCHLASGRNDETFARIDTGCGIWSGTIFQICVDPCHSFRDPLDIWDTNDTLQPGIGQCLSLIADEYGPNGSLPGSDPVWTRDEIACRFYQLSNLDEALLILANDGHVPITVSDKALGPHGSMLFTVASL</sequence>
<organism evidence="1 2">
    <name type="scientific">Rhinocladiella mackenziei CBS 650.93</name>
    <dbReference type="NCBI Taxonomy" id="1442369"/>
    <lineage>
        <taxon>Eukaryota</taxon>
        <taxon>Fungi</taxon>
        <taxon>Dikarya</taxon>
        <taxon>Ascomycota</taxon>
        <taxon>Pezizomycotina</taxon>
        <taxon>Eurotiomycetes</taxon>
        <taxon>Chaetothyriomycetidae</taxon>
        <taxon>Chaetothyriales</taxon>
        <taxon>Herpotrichiellaceae</taxon>
        <taxon>Rhinocladiella</taxon>
    </lineage>
</organism>
<protein>
    <submittedName>
        <fullName evidence="1">Uncharacterized protein</fullName>
    </submittedName>
</protein>
<dbReference type="HOGENOM" id="CLU_1441770_0_0_1"/>
<dbReference type="GeneID" id="25289209"/>
<dbReference type="VEuPathDB" id="FungiDB:Z518_01138"/>
<evidence type="ECO:0000313" key="1">
    <source>
        <dbReference type="EMBL" id="KIX10057.1"/>
    </source>
</evidence>
<gene>
    <name evidence="1" type="ORF">Z518_01138</name>
</gene>